<dbReference type="PANTHER" id="PTHR33908:SF11">
    <property type="entry name" value="MEMBRANE PROTEIN"/>
    <property type="match status" value="1"/>
</dbReference>
<evidence type="ECO:0000256" key="3">
    <source>
        <dbReference type="ARBA" id="ARBA00022676"/>
    </source>
</evidence>
<keyword evidence="2" id="KW-1003">Cell membrane</keyword>
<dbReference type="InterPro" id="IPR050297">
    <property type="entry name" value="LipidA_mod_glycosyltrf_83"/>
</dbReference>
<evidence type="ECO:0000313" key="10">
    <source>
        <dbReference type="Proteomes" id="UP000642829"/>
    </source>
</evidence>
<evidence type="ECO:0000256" key="8">
    <source>
        <dbReference type="SAM" id="Phobius"/>
    </source>
</evidence>
<protein>
    <recommendedName>
        <fullName evidence="11">Glycosyltransferase RgtA/B/C/D-like domain-containing protein</fullName>
    </recommendedName>
</protein>
<dbReference type="PANTHER" id="PTHR33908">
    <property type="entry name" value="MANNOSYLTRANSFERASE YKCB-RELATED"/>
    <property type="match status" value="1"/>
</dbReference>
<dbReference type="GO" id="GO:0016763">
    <property type="term" value="F:pentosyltransferase activity"/>
    <property type="evidence" value="ECO:0007669"/>
    <property type="project" value="TreeGrafter"/>
</dbReference>
<keyword evidence="10" id="KW-1185">Reference proteome</keyword>
<dbReference type="RefSeq" id="WP_189515532.1">
    <property type="nucleotide sequence ID" value="NZ_BMXG01000015.1"/>
</dbReference>
<feature type="transmembrane region" description="Helical" evidence="8">
    <location>
        <begin position="374"/>
        <end position="392"/>
    </location>
</feature>
<evidence type="ECO:0000256" key="4">
    <source>
        <dbReference type="ARBA" id="ARBA00022679"/>
    </source>
</evidence>
<evidence type="ECO:0000256" key="2">
    <source>
        <dbReference type="ARBA" id="ARBA00022475"/>
    </source>
</evidence>
<feature type="transmembrane region" description="Helical" evidence="8">
    <location>
        <begin position="17"/>
        <end position="36"/>
    </location>
</feature>
<gene>
    <name evidence="9" type="ORF">GCM10007047_24220</name>
</gene>
<organism evidence="9 10">
    <name type="scientific">Cerasicoccus arenae</name>
    <dbReference type="NCBI Taxonomy" id="424488"/>
    <lineage>
        <taxon>Bacteria</taxon>
        <taxon>Pseudomonadati</taxon>
        <taxon>Verrucomicrobiota</taxon>
        <taxon>Opitutia</taxon>
        <taxon>Puniceicoccales</taxon>
        <taxon>Cerasicoccaceae</taxon>
        <taxon>Cerasicoccus</taxon>
    </lineage>
</organism>
<keyword evidence="4" id="KW-0808">Transferase</keyword>
<evidence type="ECO:0000256" key="1">
    <source>
        <dbReference type="ARBA" id="ARBA00004651"/>
    </source>
</evidence>
<evidence type="ECO:0000313" key="9">
    <source>
        <dbReference type="EMBL" id="GHC06275.1"/>
    </source>
</evidence>
<accession>A0A8J3DH25</accession>
<feature type="transmembrane region" description="Helical" evidence="8">
    <location>
        <begin position="190"/>
        <end position="209"/>
    </location>
</feature>
<feature type="transmembrane region" description="Helical" evidence="8">
    <location>
        <begin position="425"/>
        <end position="443"/>
    </location>
</feature>
<reference evidence="9" key="2">
    <citation type="submission" date="2020-09" db="EMBL/GenBank/DDBJ databases">
        <authorList>
            <person name="Sun Q."/>
            <person name="Kim S."/>
        </authorList>
    </citation>
    <scope>NUCLEOTIDE SEQUENCE</scope>
    <source>
        <strain evidence="9">KCTC 12870</strain>
    </source>
</reference>
<comment type="caution">
    <text evidence="9">The sequence shown here is derived from an EMBL/GenBank/DDBJ whole genome shotgun (WGS) entry which is preliminary data.</text>
</comment>
<dbReference type="Proteomes" id="UP000642829">
    <property type="component" value="Unassembled WGS sequence"/>
</dbReference>
<comment type="subcellular location">
    <subcellularLocation>
        <location evidence="1">Cell membrane</location>
        <topology evidence="1">Multi-pass membrane protein</topology>
    </subcellularLocation>
</comment>
<keyword evidence="5 8" id="KW-0812">Transmembrane</keyword>
<dbReference type="EMBL" id="BMXG01000015">
    <property type="protein sequence ID" value="GHC06275.1"/>
    <property type="molecule type" value="Genomic_DNA"/>
</dbReference>
<sequence>MEEVKSTGSETRGRRPLAIIFLFGFAYAAFYCLWYAGTPMGAHPVLDGKENLQLAWGIADGILANEPFYRAPVYPLAISLGMGLGLPEFLWPDFARLINLVAWLTSLWLVSRLAMELWCNERAALLATGVWALYPVGLFFLGDPLDITLSIALLLGGLDRATAFLRTASPQSALATGFLLALAALTRPQMWSVALAIPIILAVLAISFHRQGDVDIIQPGEKPLKPPPRWPVVLTLVGLALPSMMMGAFNKKVSGEFVIMPTQGPFNLWAANKPGAHGKYFAQEIEVYQNDEHENPARVESIYHYRKDRGADASMDWNELNDYWRQRTREMIIADPVGFLGRLARKGYYLLNNYEQYNNKTYFVHKALSPQLRFNFLGWGLLLTTTAPLLIWGRKNPLLLMLILGTAVAYAAGLILTYVSARFRLPLAPMLAVIVGGWATLPWRELGRKRLVGGGGLMLLVGVLSFSSLFAVREPKTEIQDYLLLGYAALEAGQDHDAIQWAERAITEDYSRLAARELRVVAQYNLSLAQLIEKGSRPSGLELEAQLNAAQQLSNYSPRVNYITGVYEWWHGDSDAARQRWLMLVNQPNSVAQSSLTGLIMTGPLTTEASAALARIPETVRQNTLEVALAHAQKKPLNDAGYEILKQLEAVYAAP</sequence>
<feature type="transmembrane region" description="Helical" evidence="8">
    <location>
        <begin position="161"/>
        <end position="183"/>
    </location>
</feature>
<keyword evidence="7 8" id="KW-0472">Membrane</keyword>
<evidence type="ECO:0000256" key="7">
    <source>
        <dbReference type="ARBA" id="ARBA00023136"/>
    </source>
</evidence>
<keyword evidence="3" id="KW-0328">Glycosyltransferase</keyword>
<evidence type="ECO:0000256" key="5">
    <source>
        <dbReference type="ARBA" id="ARBA00022692"/>
    </source>
</evidence>
<evidence type="ECO:0000256" key="6">
    <source>
        <dbReference type="ARBA" id="ARBA00022989"/>
    </source>
</evidence>
<feature type="transmembrane region" description="Helical" evidence="8">
    <location>
        <begin position="123"/>
        <end position="141"/>
    </location>
</feature>
<feature type="transmembrane region" description="Helical" evidence="8">
    <location>
        <begin position="94"/>
        <end position="111"/>
    </location>
</feature>
<dbReference type="GO" id="GO:0005886">
    <property type="term" value="C:plasma membrane"/>
    <property type="evidence" value="ECO:0007669"/>
    <property type="project" value="UniProtKB-SubCell"/>
</dbReference>
<evidence type="ECO:0008006" key="11">
    <source>
        <dbReference type="Google" id="ProtNLM"/>
    </source>
</evidence>
<reference evidence="9" key="1">
    <citation type="journal article" date="2014" name="Int. J. Syst. Evol. Microbiol.">
        <title>Complete genome sequence of Corynebacterium casei LMG S-19264T (=DSM 44701T), isolated from a smear-ripened cheese.</title>
        <authorList>
            <consortium name="US DOE Joint Genome Institute (JGI-PGF)"/>
            <person name="Walter F."/>
            <person name="Albersmeier A."/>
            <person name="Kalinowski J."/>
            <person name="Ruckert C."/>
        </authorList>
    </citation>
    <scope>NUCLEOTIDE SEQUENCE</scope>
    <source>
        <strain evidence="9">KCTC 12870</strain>
    </source>
</reference>
<dbReference type="AlphaFoldDB" id="A0A8J3DH25"/>
<keyword evidence="6 8" id="KW-1133">Transmembrane helix</keyword>
<proteinExistence type="predicted"/>
<dbReference type="GO" id="GO:0009103">
    <property type="term" value="P:lipopolysaccharide biosynthetic process"/>
    <property type="evidence" value="ECO:0007669"/>
    <property type="project" value="UniProtKB-ARBA"/>
</dbReference>
<name>A0A8J3DH25_9BACT</name>
<feature type="transmembrane region" description="Helical" evidence="8">
    <location>
        <begin position="398"/>
        <end position="418"/>
    </location>
</feature>
<feature type="transmembrane region" description="Helical" evidence="8">
    <location>
        <begin position="229"/>
        <end position="249"/>
    </location>
</feature>
<feature type="transmembrane region" description="Helical" evidence="8">
    <location>
        <begin position="455"/>
        <end position="472"/>
    </location>
</feature>